<dbReference type="Gene3D" id="1.20.120.910">
    <property type="entry name" value="DksA, coiled-coil domain"/>
    <property type="match status" value="1"/>
</dbReference>
<gene>
    <name evidence="6" type="ORF">AACH06_04360</name>
</gene>
<keyword evidence="7" id="KW-1185">Reference proteome</keyword>
<evidence type="ECO:0000256" key="4">
    <source>
        <dbReference type="PROSITE-ProRule" id="PRU00510"/>
    </source>
</evidence>
<dbReference type="SUPFAM" id="SSF57716">
    <property type="entry name" value="Glucocorticoid receptor-like (DNA-binding domain)"/>
    <property type="match status" value="1"/>
</dbReference>
<evidence type="ECO:0000256" key="1">
    <source>
        <dbReference type="ARBA" id="ARBA00022723"/>
    </source>
</evidence>
<evidence type="ECO:0000313" key="7">
    <source>
        <dbReference type="Proteomes" id="UP001371218"/>
    </source>
</evidence>
<reference evidence="6 7" key="1">
    <citation type="submission" date="2024-04" db="EMBL/GenBank/DDBJ databases">
        <title>Novel species of the genus Ideonella isolated from streams.</title>
        <authorList>
            <person name="Lu H."/>
        </authorList>
    </citation>
    <scope>NUCLEOTIDE SEQUENCE [LARGE SCALE GENOMIC DNA]</scope>
    <source>
        <strain evidence="6 7">DXS29W</strain>
    </source>
</reference>
<keyword evidence="1" id="KW-0479">Metal-binding</keyword>
<feature type="zinc finger region" description="dksA C4-type" evidence="4">
    <location>
        <begin position="84"/>
        <end position="108"/>
    </location>
</feature>
<name>A0ABU9BJW8_9BURK</name>
<dbReference type="RefSeq" id="WP_341424402.1">
    <property type="nucleotide sequence ID" value="NZ_JBBUTG010000002.1"/>
</dbReference>
<dbReference type="Proteomes" id="UP001371218">
    <property type="component" value="Unassembled WGS sequence"/>
</dbReference>
<feature type="domain" description="Zinc finger DksA/TraR C4-type" evidence="5">
    <location>
        <begin position="79"/>
        <end position="114"/>
    </location>
</feature>
<evidence type="ECO:0000259" key="5">
    <source>
        <dbReference type="Pfam" id="PF01258"/>
    </source>
</evidence>
<dbReference type="InterPro" id="IPR000962">
    <property type="entry name" value="Znf_DskA_TraR"/>
</dbReference>
<evidence type="ECO:0000256" key="3">
    <source>
        <dbReference type="ARBA" id="ARBA00022833"/>
    </source>
</evidence>
<keyword evidence="2" id="KW-0863">Zinc-finger</keyword>
<evidence type="ECO:0000313" key="6">
    <source>
        <dbReference type="EMBL" id="MEK8030046.1"/>
    </source>
</evidence>
<comment type="caution">
    <text evidence="6">The sequence shown here is derived from an EMBL/GenBank/DDBJ whole genome shotgun (WGS) entry which is preliminary data.</text>
</comment>
<sequence>MSARLRPTEAARERLAQRARQLEQLLLAARPRRETEREVTDLKDGAAEEALAEIDNVDLRRHLAELQLIEHAHQRLADGTYGECIDCGESISPARLLAQPTAMRCTACQRNAEHQGRH</sequence>
<dbReference type="EMBL" id="JBBUTG010000002">
    <property type="protein sequence ID" value="MEK8030046.1"/>
    <property type="molecule type" value="Genomic_DNA"/>
</dbReference>
<proteinExistence type="predicted"/>
<protein>
    <submittedName>
        <fullName evidence="6">TraR/DksA C4-type zinc finger protein</fullName>
    </submittedName>
</protein>
<organism evidence="6 7">
    <name type="scientific">Ideonella lacteola</name>
    <dbReference type="NCBI Taxonomy" id="2984193"/>
    <lineage>
        <taxon>Bacteria</taxon>
        <taxon>Pseudomonadati</taxon>
        <taxon>Pseudomonadota</taxon>
        <taxon>Betaproteobacteria</taxon>
        <taxon>Burkholderiales</taxon>
        <taxon>Sphaerotilaceae</taxon>
        <taxon>Ideonella</taxon>
    </lineage>
</organism>
<dbReference type="PANTHER" id="PTHR33823:SF4">
    <property type="entry name" value="GENERAL STRESS PROTEIN 16O"/>
    <property type="match status" value="1"/>
</dbReference>
<keyword evidence="3" id="KW-0862">Zinc</keyword>
<dbReference type="PANTHER" id="PTHR33823">
    <property type="entry name" value="RNA POLYMERASE-BINDING TRANSCRIPTION FACTOR DKSA-RELATED"/>
    <property type="match status" value="1"/>
</dbReference>
<accession>A0ABU9BJW8</accession>
<dbReference type="Pfam" id="PF01258">
    <property type="entry name" value="zf-dskA_traR"/>
    <property type="match status" value="1"/>
</dbReference>
<evidence type="ECO:0000256" key="2">
    <source>
        <dbReference type="ARBA" id="ARBA00022771"/>
    </source>
</evidence>
<dbReference type="PROSITE" id="PS51128">
    <property type="entry name" value="ZF_DKSA_2"/>
    <property type="match status" value="1"/>
</dbReference>